<keyword evidence="1" id="KW-0547">Nucleotide-binding</keyword>
<dbReference type="Gene3D" id="3.30.470.20">
    <property type="entry name" value="ATP-grasp fold, B domain"/>
    <property type="match status" value="1"/>
</dbReference>
<evidence type="ECO:0000313" key="4">
    <source>
        <dbReference type="Proteomes" id="UP000198915"/>
    </source>
</evidence>
<evidence type="ECO:0000313" key="3">
    <source>
        <dbReference type="EMBL" id="SFK13173.1"/>
    </source>
</evidence>
<feature type="domain" description="ATP-grasp" evidence="2">
    <location>
        <begin position="121"/>
        <end position="304"/>
    </location>
</feature>
<dbReference type="PROSITE" id="PS00867">
    <property type="entry name" value="CPSASE_2"/>
    <property type="match status" value="1"/>
</dbReference>
<reference evidence="4" key="1">
    <citation type="submission" date="2016-10" db="EMBL/GenBank/DDBJ databases">
        <authorList>
            <person name="Varghese N."/>
            <person name="Submissions S."/>
        </authorList>
    </citation>
    <scope>NUCLEOTIDE SEQUENCE [LARGE SCALE GENOMIC DNA]</scope>
    <source>
        <strain evidence="4">OK042</strain>
    </source>
</reference>
<dbReference type="Proteomes" id="UP000198915">
    <property type="component" value="Unassembled WGS sequence"/>
</dbReference>
<dbReference type="InterPro" id="IPR005479">
    <property type="entry name" value="CPAse_ATP-bd"/>
</dbReference>
<dbReference type="PROSITE" id="PS50975">
    <property type="entry name" value="ATP_GRASP"/>
    <property type="match status" value="1"/>
</dbReference>
<protein>
    <submittedName>
        <fullName evidence="3">Carbamoylphosphate synthase large subunit</fullName>
    </submittedName>
</protein>
<organism evidence="3 4">
    <name type="scientific">Brevibacillus centrosporus</name>
    <dbReference type="NCBI Taxonomy" id="54910"/>
    <lineage>
        <taxon>Bacteria</taxon>
        <taxon>Bacillati</taxon>
        <taxon>Bacillota</taxon>
        <taxon>Bacilli</taxon>
        <taxon>Bacillales</taxon>
        <taxon>Paenibacillaceae</taxon>
        <taxon>Brevibacillus</taxon>
    </lineage>
</organism>
<name>A0A1I3X0N1_9BACL</name>
<dbReference type="AlphaFoldDB" id="A0A1I3X0N1"/>
<dbReference type="SUPFAM" id="SSF56059">
    <property type="entry name" value="Glutathione synthetase ATP-binding domain-like"/>
    <property type="match status" value="1"/>
</dbReference>
<accession>A0A1I3X0N1</accession>
<dbReference type="Gene3D" id="3.40.50.20">
    <property type="match status" value="1"/>
</dbReference>
<dbReference type="RefSeq" id="WP_092269777.1">
    <property type="nucleotide sequence ID" value="NZ_FORT01000009.1"/>
</dbReference>
<dbReference type="Pfam" id="PF02655">
    <property type="entry name" value="ATP-grasp_3"/>
    <property type="match status" value="1"/>
</dbReference>
<proteinExistence type="predicted"/>
<dbReference type="GO" id="GO:0005524">
    <property type="term" value="F:ATP binding"/>
    <property type="evidence" value="ECO:0007669"/>
    <property type="project" value="UniProtKB-UniRule"/>
</dbReference>
<evidence type="ECO:0000259" key="2">
    <source>
        <dbReference type="PROSITE" id="PS50975"/>
    </source>
</evidence>
<dbReference type="STRING" id="1884381.SAMN05518846_1096"/>
<dbReference type="NCBIfam" id="NF005315">
    <property type="entry name" value="PRK06849.1"/>
    <property type="match status" value="1"/>
</dbReference>
<dbReference type="InterPro" id="IPR011761">
    <property type="entry name" value="ATP-grasp"/>
</dbReference>
<dbReference type="InterPro" id="IPR003806">
    <property type="entry name" value="ATP-grasp_PylC-type"/>
</dbReference>
<sequence length="389" mass="43715">MSTRKTVLLTGGRAPATLELARLFHQAGHRVIVAESARHHLCQGSRAVSRSYRVPSPRQQSEGYIQALQRIMEQEKVDMLLPTCEEIFYVSRGLNGLLEKGQVLTEGLEILRPLHDKWSFQQLAKQVGAAVPLTRKVETEEQLKEALKHSSRQVVLKPVFSRFASRIRIVTDPRSAALGELPAVSKQEPWLVQDFIKGRQICSYAVAHEGRLALYADYETSYTAGQGATIHFSYANHFKVKDFVHRFVHGQQFSGQIAFDFIEGETGELYVIECNPRLTSGIHLFADQPEATAAFFGTQSELFVPHGNHPSMLGIAMMAYGLPAVRSSADGRRFLQDFRSARDVVWSRTDPFPFLQQVRMLTDLAMQSRKTGKSMMECSTSDIEWNGEA</sequence>
<keyword evidence="4" id="KW-1185">Reference proteome</keyword>
<dbReference type="GO" id="GO:0046872">
    <property type="term" value="F:metal ion binding"/>
    <property type="evidence" value="ECO:0007669"/>
    <property type="project" value="InterPro"/>
</dbReference>
<evidence type="ECO:0000256" key="1">
    <source>
        <dbReference type="PROSITE-ProRule" id="PRU00409"/>
    </source>
</evidence>
<gene>
    <name evidence="3" type="ORF">SAMN05518846_1096</name>
</gene>
<dbReference type="EMBL" id="FORT01000009">
    <property type="protein sequence ID" value="SFK13173.1"/>
    <property type="molecule type" value="Genomic_DNA"/>
</dbReference>
<keyword evidence="1" id="KW-0067">ATP-binding</keyword>